<feature type="domain" description="AAA+ ATPase" evidence="4">
    <location>
        <begin position="415"/>
        <end position="568"/>
    </location>
</feature>
<evidence type="ECO:0000313" key="5">
    <source>
        <dbReference type="EMBL" id="CAD9303777.1"/>
    </source>
</evidence>
<dbReference type="AlphaFoldDB" id="A0A7S1VL88"/>
<dbReference type="GO" id="GO:0016887">
    <property type="term" value="F:ATP hydrolysis activity"/>
    <property type="evidence" value="ECO:0007669"/>
    <property type="project" value="InterPro"/>
</dbReference>
<dbReference type="SMART" id="SM00382">
    <property type="entry name" value="AAA"/>
    <property type="match status" value="1"/>
</dbReference>
<dbReference type="InterPro" id="IPR050168">
    <property type="entry name" value="AAA_ATPase_domain"/>
</dbReference>
<dbReference type="Pfam" id="PF00004">
    <property type="entry name" value="AAA"/>
    <property type="match status" value="1"/>
</dbReference>
<name>A0A7S1VL88_9EUKA</name>
<evidence type="ECO:0000259" key="4">
    <source>
        <dbReference type="SMART" id="SM00382"/>
    </source>
</evidence>
<dbReference type="PANTHER" id="PTHR23077">
    <property type="entry name" value="AAA-FAMILY ATPASE"/>
    <property type="match status" value="1"/>
</dbReference>
<dbReference type="Gene3D" id="3.40.50.300">
    <property type="entry name" value="P-loop containing nucleotide triphosphate hydrolases"/>
    <property type="match status" value="1"/>
</dbReference>
<feature type="region of interest" description="Disordered" evidence="3">
    <location>
        <begin position="1"/>
        <end position="23"/>
    </location>
</feature>
<protein>
    <recommendedName>
        <fullName evidence="4">AAA+ ATPase domain-containing protein</fullName>
    </recommendedName>
</protein>
<keyword evidence="1" id="KW-0547">Nucleotide-binding</keyword>
<evidence type="ECO:0000256" key="1">
    <source>
        <dbReference type="ARBA" id="ARBA00022741"/>
    </source>
</evidence>
<evidence type="ECO:0000256" key="3">
    <source>
        <dbReference type="SAM" id="MobiDB-lite"/>
    </source>
</evidence>
<sequence length="646" mass="67980">MDDSSHPFGCLHTGPIFTEQPPPNQVRTDQIKVAAAIVFEIARADITKKLRISLPCPEDTLALRALPAIAPPKRLADALWLSLADDVARLLCRVDGQLVQPGTILAHPTTRPTNNRRDCRLIILAVATQRASSLASLGAGLPLCWSVHSSTIVRLSPRTVPLPCATFAPPITPPLFLRPPPTTPPSSPCFISLSQSPLPHHHWAPRLLALHLSAPAALHLAARHADRARRDGATGDGAASLSVGLSLSLFSSTSLSLPLPLVRSVVVSGAEQLASKSQEALAVALALARLQQQRATATLATVVSAPVDRPPLFRSPFFLGSPGSPDEAAAPADTLPIFLTSNDAPDYSTNSALRGRVNEDEAGPPGQRAPTDVGRFTVPSVPPVGGFVELRKRLRTLLSIPLLQPTTAASFCLSLSPGVLLVGPPGCGKTTLALEVAHVLTTGESAADTPVRFFSVSAASLLSKWFGETEARIRRVFKEARACSPSLILIDEIDALVPERGASDGSGGGDVGRRILGTLLVELDGVRGSDDQSTRVAVIATTARPDLLDAALCRPGRFDERLEIPAPTHADYVDIFRAHATATPALAAALGVDENRRRLASLCAAASLSPASVSLSLSLAALRALEEDAAVEEITLHQIITAIEAQ</sequence>
<dbReference type="EMBL" id="HBGL01012295">
    <property type="protein sequence ID" value="CAD9303777.1"/>
    <property type="molecule type" value="Transcribed_RNA"/>
</dbReference>
<dbReference type="InterPro" id="IPR027417">
    <property type="entry name" value="P-loop_NTPase"/>
</dbReference>
<dbReference type="SUPFAM" id="SSF52540">
    <property type="entry name" value="P-loop containing nucleoside triphosphate hydrolases"/>
    <property type="match status" value="1"/>
</dbReference>
<evidence type="ECO:0000256" key="2">
    <source>
        <dbReference type="ARBA" id="ARBA00022840"/>
    </source>
</evidence>
<accession>A0A7S1VL88</accession>
<dbReference type="InterPro" id="IPR003959">
    <property type="entry name" value="ATPase_AAA_core"/>
</dbReference>
<dbReference type="Gene3D" id="1.10.8.60">
    <property type="match status" value="1"/>
</dbReference>
<keyword evidence="2" id="KW-0067">ATP-binding</keyword>
<feature type="region of interest" description="Disordered" evidence="3">
    <location>
        <begin position="356"/>
        <end position="375"/>
    </location>
</feature>
<dbReference type="InterPro" id="IPR003593">
    <property type="entry name" value="AAA+_ATPase"/>
</dbReference>
<dbReference type="PANTHER" id="PTHR23077:SF171">
    <property type="entry name" value="NUCLEAR VALOSIN-CONTAINING PROTEIN-LIKE"/>
    <property type="match status" value="1"/>
</dbReference>
<proteinExistence type="predicted"/>
<reference evidence="5" key="1">
    <citation type="submission" date="2021-01" db="EMBL/GenBank/DDBJ databases">
        <authorList>
            <person name="Corre E."/>
            <person name="Pelletier E."/>
            <person name="Niang G."/>
            <person name="Scheremetjew M."/>
            <person name="Finn R."/>
            <person name="Kale V."/>
            <person name="Holt S."/>
            <person name="Cochrane G."/>
            <person name="Meng A."/>
            <person name="Brown T."/>
            <person name="Cohen L."/>
        </authorList>
    </citation>
    <scope>NUCLEOTIDE SEQUENCE</scope>
    <source>
        <strain evidence="5">ATCC 50979</strain>
    </source>
</reference>
<organism evidence="5">
    <name type="scientific">Sexangularia sp. CB-2014</name>
    <dbReference type="NCBI Taxonomy" id="1486929"/>
    <lineage>
        <taxon>Eukaryota</taxon>
        <taxon>Amoebozoa</taxon>
        <taxon>Tubulinea</taxon>
        <taxon>Elardia</taxon>
        <taxon>Arcellinida</taxon>
        <taxon>Arcellinida incertae sedis</taxon>
        <taxon>Sexangularia</taxon>
    </lineage>
</organism>
<dbReference type="GO" id="GO:0005524">
    <property type="term" value="F:ATP binding"/>
    <property type="evidence" value="ECO:0007669"/>
    <property type="project" value="UniProtKB-KW"/>
</dbReference>
<gene>
    <name evidence="5" type="ORF">SSP0437_LOCUS9612</name>
</gene>